<dbReference type="OrthoDB" id="10260865at2759"/>
<dbReference type="InterPro" id="IPR010292">
    <property type="entry name" value="Uncharacterised_CreA"/>
</dbReference>
<accession>A0A830HQ24</accession>
<evidence type="ECO:0000256" key="1">
    <source>
        <dbReference type="SAM" id="MobiDB-lite"/>
    </source>
</evidence>
<dbReference type="AlphaFoldDB" id="A0A830HQ24"/>
<feature type="region of interest" description="Disordered" evidence="1">
    <location>
        <begin position="56"/>
        <end position="76"/>
    </location>
</feature>
<proteinExistence type="predicted"/>
<keyword evidence="2" id="KW-0732">Signal</keyword>
<feature type="compositionally biased region" description="Low complexity" evidence="1">
    <location>
        <begin position="56"/>
        <end position="66"/>
    </location>
</feature>
<gene>
    <name evidence="3" type="ORF">PPROV_000799100</name>
</gene>
<comment type="caution">
    <text evidence="3">The sequence shown here is derived from an EMBL/GenBank/DDBJ whole genome shotgun (WGS) entry which is preliminary data.</text>
</comment>
<dbReference type="Proteomes" id="UP000660262">
    <property type="component" value="Unassembled WGS sequence"/>
</dbReference>
<feature type="chain" id="PRO_5032293153" evidence="2">
    <location>
        <begin position="22"/>
        <end position="221"/>
    </location>
</feature>
<evidence type="ECO:0000313" key="3">
    <source>
        <dbReference type="EMBL" id="GHP09254.1"/>
    </source>
</evidence>
<dbReference type="PANTHER" id="PTHR37952:SF2">
    <property type="entry name" value="PROTEIN CREA"/>
    <property type="match status" value="1"/>
</dbReference>
<evidence type="ECO:0000313" key="4">
    <source>
        <dbReference type="Proteomes" id="UP000660262"/>
    </source>
</evidence>
<dbReference type="EMBL" id="BNJQ01000024">
    <property type="protein sequence ID" value="GHP09254.1"/>
    <property type="molecule type" value="Genomic_DNA"/>
</dbReference>
<dbReference type="Pfam" id="PF05981">
    <property type="entry name" value="CreA"/>
    <property type="match status" value="1"/>
</dbReference>
<sequence length="221" mass="24033">MPVRLLSLSSALASMSGLGLCVVSQKARHSLGSGFGFLAGSSLSCEASSEAHSSSAASAASTSTGHEPADRDGSSMWSSWERRIGSFSAGSGFVMKDTVQVTRIDDPAIEGITLYLTQMKRPVTDRIRTGDLFTDPSDASLTVVKTTPHVKFRKPIVLTEEGEEVFSKSRNLFFKSTRVRRVYDKERKVLIYVSYSERLQTDMTQTNSRFRTSTAAVALGT</sequence>
<evidence type="ECO:0000256" key="2">
    <source>
        <dbReference type="SAM" id="SignalP"/>
    </source>
</evidence>
<feature type="signal peptide" evidence="2">
    <location>
        <begin position="1"/>
        <end position="21"/>
    </location>
</feature>
<organism evidence="3 4">
    <name type="scientific">Pycnococcus provasolii</name>
    <dbReference type="NCBI Taxonomy" id="41880"/>
    <lineage>
        <taxon>Eukaryota</taxon>
        <taxon>Viridiplantae</taxon>
        <taxon>Chlorophyta</taxon>
        <taxon>Pseudoscourfieldiophyceae</taxon>
        <taxon>Pseudoscourfieldiales</taxon>
        <taxon>Pycnococcaceae</taxon>
        <taxon>Pycnococcus</taxon>
    </lineage>
</organism>
<protein>
    <submittedName>
        <fullName evidence="3">Uncharacterized protein</fullName>
    </submittedName>
</protein>
<reference evidence="3" key="1">
    <citation type="submission" date="2020-10" db="EMBL/GenBank/DDBJ databases">
        <title>Unveiling of a novel bifunctional photoreceptor, Dualchrome1, isolated from a cosmopolitan green alga.</title>
        <authorList>
            <person name="Suzuki S."/>
            <person name="Kawachi M."/>
        </authorList>
    </citation>
    <scope>NUCLEOTIDE SEQUENCE</scope>
    <source>
        <strain evidence="3">NIES 2893</strain>
    </source>
</reference>
<dbReference type="PANTHER" id="PTHR37952">
    <property type="match status" value="1"/>
</dbReference>
<name>A0A830HQ24_9CHLO</name>
<keyword evidence="4" id="KW-1185">Reference proteome</keyword>